<dbReference type="AlphaFoldDB" id="X0UI62"/>
<sequence>DLRKNHKIDCYTDSSNTNIGKRYSRLDEMGVKYAITVDPGSLTDFSVTIRDRDSMKQIRVPIDTLPNILQNVGEHMKYV</sequence>
<dbReference type="Pfam" id="PF03129">
    <property type="entry name" value="HGTP_anticodon"/>
    <property type="match status" value="1"/>
</dbReference>
<dbReference type="Gene3D" id="3.40.50.800">
    <property type="entry name" value="Anticodon-binding domain"/>
    <property type="match status" value="1"/>
</dbReference>
<gene>
    <name evidence="2" type="ORF">S01H1_23648</name>
</gene>
<evidence type="ECO:0000259" key="1">
    <source>
        <dbReference type="Pfam" id="PF03129"/>
    </source>
</evidence>
<dbReference type="EMBL" id="BARS01013736">
    <property type="protein sequence ID" value="GAF98956.1"/>
    <property type="molecule type" value="Genomic_DNA"/>
</dbReference>
<dbReference type="SUPFAM" id="SSF52954">
    <property type="entry name" value="Class II aaRS ABD-related"/>
    <property type="match status" value="1"/>
</dbReference>
<protein>
    <recommendedName>
        <fullName evidence="1">Anticodon-binding domain-containing protein</fullName>
    </recommendedName>
</protein>
<dbReference type="GO" id="GO:0005739">
    <property type="term" value="C:mitochondrion"/>
    <property type="evidence" value="ECO:0007669"/>
    <property type="project" value="TreeGrafter"/>
</dbReference>
<name>X0UI62_9ZZZZ</name>
<accession>X0UI62</accession>
<dbReference type="PANTHER" id="PTHR10745:SF0">
    <property type="entry name" value="GLYCINE--TRNA LIGASE"/>
    <property type="match status" value="1"/>
</dbReference>
<comment type="caution">
    <text evidence="2">The sequence shown here is derived from an EMBL/GenBank/DDBJ whole genome shotgun (WGS) entry which is preliminary data.</text>
</comment>
<feature type="domain" description="Anticodon-binding" evidence="1">
    <location>
        <begin position="5"/>
        <end position="71"/>
    </location>
</feature>
<dbReference type="InterPro" id="IPR036621">
    <property type="entry name" value="Anticodon-bd_dom_sf"/>
</dbReference>
<reference evidence="2" key="1">
    <citation type="journal article" date="2014" name="Front. Microbiol.">
        <title>High frequency of phylogenetically diverse reductive dehalogenase-homologous genes in deep subseafloor sedimentary metagenomes.</title>
        <authorList>
            <person name="Kawai M."/>
            <person name="Futagami T."/>
            <person name="Toyoda A."/>
            <person name="Takaki Y."/>
            <person name="Nishi S."/>
            <person name="Hori S."/>
            <person name="Arai W."/>
            <person name="Tsubouchi T."/>
            <person name="Morono Y."/>
            <person name="Uchiyama I."/>
            <person name="Ito T."/>
            <person name="Fujiyama A."/>
            <person name="Inagaki F."/>
            <person name="Takami H."/>
        </authorList>
    </citation>
    <scope>NUCLEOTIDE SEQUENCE</scope>
    <source>
        <strain evidence="2">Expedition CK06-06</strain>
    </source>
</reference>
<proteinExistence type="predicted"/>
<dbReference type="InterPro" id="IPR027031">
    <property type="entry name" value="Gly-tRNA_synthase/POLG2"/>
</dbReference>
<dbReference type="GO" id="GO:0070150">
    <property type="term" value="P:mitochondrial glycyl-tRNA aminoacylation"/>
    <property type="evidence" value="ECO:0007669"/>
    <property type="project" value="TreeGrafter"/>
</dbReference>
<organism evidence="2">
    <name type="scientific">marine sediment metagenome</name>
    <dbReference type="NCBI Taxonomy" id="412755"/>
    <lineage>
        <taxon>unclassified sequences</taxon>
        <taxon>metagenomes</taxon>
        <taxon>ecological metagenomes</taxon>
    </lineage>
</organism>
<dbReference type="InterPro" id="IPR004154">
    <property type="entry name" value="Anticodon-bd"/>
</dbReference>
<dbReference type="PANTHER" id="PTHR10745">
    <property type="entry name" value="GLYCYL-TRNA SYNTHETASE/DNA POLYMERASE SUBUNIT GAMMA-2"/>
    <property type="match status" value="1"/>
</dbReference>
<dbReference type="GO" id="GO:0004820">
    <property type="term" value="F:glycine-tRNA ligase activity"/>
    <property type="evidence" value="ECO:0007669"/>
    <property type="project" value="TreeGrafter"/>
</dbReference>
<feature type="non-terminal residue" evidence="2">
    <location>
        <position position="1"/>
    </location>
</feature>
<evidence type="ECO:0000313" key="2">
    <source>
        <dbReference type="EMBL" id="GAF98956.1"/>
    </source>
</evidence>